<protein>
    <recommendedName>
        <fullName evidence="2">Nuclear pore complex NUP2/50/61 domain-containing protein</fullName>
    </recommendedName>
</protein>
<proteinExistence type="predicted"/>
<dbReference type="SMR" id="A0A3B6SL33"/>
<dbReference type="Proteomes" id="UP000019116">
    <property type="component" value="Chromosome 7B"/>
</dbReference>
<name>A0A3B6SL33_WHEAT</name>
<evidence type="ECO:0000259" key="2">
    <source>
        <dbReference type="Pfam" id="PF08911"/>
    </source>
</evidence>
<sequence>MVVEEHPQTSRKRAADKQINKDNPELDDGSPEPEARTFKKARKEVLTIRTTVEVTSQQPLPAPSSNPFSAIRFTPSDSGVKGSIPISKSPPSDVATTNVKGSGAGDKVNGCSNGSRKDADKNADCNEAAEVQKDESGMKDLDAEKKSNVPTGSNSLLIGTDSKADSTGLGTGEDGVLVVEPNEDSSKSWGIKSKTEDAVAEEKKCLAMDDNGKSAHIMNDLADRHLQSVVCLKVWWRDWSTEGRRPIMPRATGSIIYSSQESMLILSCSTIFRNFTTCFGPAFDTIEILNENIFLQVDFFDGHSAMGMVYCISWWKDLCLVLIPFPERTYEPVKFMDDENLMDQSIYKRGTKVFSIFCIPNGQKILFGTTSNGKICGLPIIGNDLGPVYDPDLEFFEFTMPGGKECPGRPVFTDNLLVMGICTCRFDKLEFALTLDQIQRWLHDCFDIEMTSSMNKTVARLSRIISKLPVPISPTPHSPRQGLYPVRHQDHLCPSQLTAQACPDAPLLPEAAKLVPKWLTMDDDRKSARIMCELADKHLESVISLKVQWKYSSKEGRKPMRSYGTGSIIHSSKKFILILSSSKALRAFTTRPGPDFNSVGMLNENIILRVDFLDGHSAKGEVYCVDWWKDLCLVFVPYPKKSYVPVKFIDNEDLMGQSFYKRATEVFSIFCFPTCQKDDKVLFGTTINGKICGGPVIGKDLDPVYAPDLEFLSLICRGHWDVMGHLYSMRAI</sequence>
<dbReference type="Gramene" id="TraesNOR7B03G04253610.1">
    <property type="protein sequence ID" value="TraesNOR7B03G04253610.1"/>
    <property type="gene ID" value="TraesNOR7B03G04253610"/>
</dbReference>
<gene>
    <name evidence="3" type="primary">LOC123156939</name>
</gene>
<dbReference type="EnsemblPlants" id="TraesCS7B02G342800.1">
    <property type="protein sequence ID" value="TraesCS7B02G342800.1"/>
    <property type="gene ID" value="TraesCS7B02G342800"/>
</dbReference>
<feature type="compositionally biased region" description="Low complexity" evidence="1">
    <location>
        <begin position="83"/>
        <end position="92"/>
    </location>
</feature>
<feature type="compositionally biased region" description="Basic and acidic residues" evidence="1">
    <location>
        <begin position="115"/>
        <end position="147"/>
    </location>
</feature>
<evidence type="ECO:0000313" key="3">
    <source>
        <dbReference type="EnsemblPlants" id="TraesCS7B02G342800.1"/>
    </source>
</evidence>
<dbReference type="STRING" id="4565.A0A3B6SL33"/>
<evidence type="ECO:0000256" key="1">
    <source>
        <dbReference type="SAM" id="MobiDB-lite"/>
    </source>
</evidence>
<accession>A0A3B6SL33</accession>
<feature type="compositionally biased region" description="Polar residues" evidence="1">
    <location>
        <begin position="148"/>
        <end position="157"/>
    </location>
</feature>
<feature type="region of interest" description="Disordered" evidence="1">
    <location>
        <begin position="1"/>
        <end position="175"/>
    </location>
</feature>
<dbReference type="Gramene" id="TraesCS7B03G0919600.1">
    <property type="protein sequence ID" value="TraesCS7B03G0919600.1.CDS"/>
    <property type="gene ID" value="TraesCS7B03G0919600"/>
</dbReference>
<dbReference type="Gramene" id="TraesCS7B02G342800.1">
    <property type="protein sequence ID" value="TraesCS7B02G342800.1"/>
    <property type="gene ID" value="TraesCS7B02G342800"/>
</dbReference>
<feature type="compositionally biased region" description="Basic and acidic residues" evidence="1">
    <location>
        <begin position="1"/>
        <end position="24"/>
    </location>
</feature>
<dbReference type="GeneID" id="123156939"/>
<evidence type="ECO:0000313" key="4">
    <source>
        <dbReference type="Proteomes" id="UP000019116"/>
    </source>
</evidence>
<dbReference type="GO" id="GO:0005643">
    <property type="term" value="C:nuclear pore"/>
    <property type="evidence" value="ECO:0007669"/>
    <property type="project" value="InterPro"/>
</dbReference>
<dbReference type="RefSeq" id="XP_044431070.1">
    <property type="nucleotide sequence ID" value="XM_044575135.1"/>
</dbReference>
<keyword evidence="4" id="KW-1185">Reference proteome</keyword>
<feature type="compositionally biased region" description="Polar residues" evidence="1">
    <location>
        <begin position="48"/>
        <end position="68"/>
    </location>
</feature>
<dbReference type="AlphaFoldDB" id="A0A3B6SL33"/>
<dbReference type="InterPro" id="IPR015007">
    <property type="entry name" value="NUP2/50/61"/>
</dbReference>
<reference evidence="3" key="1">
    <citation type="submission" date="2018-08" db="EMBL/GenBank/DDBJ databases">
        <authorList>
            <person name="Rossello M."/>
        </authorList>
    </citation>
    <scope>NUCLEOTIDE SEQUENCE [LARGE SCALE GENOMIC DNA]</scope>
    <source>
        <strain evidence="3">cv. Chinese Spring</strain>
    </source>
</reference>
<dbReference type="Pfam" id="PF08911">
    <property type="entry name" value="NUP50"/>
    <property type="match status" value="1"/>
</dbReference>
<reference evidence="3" key="2">
    <citation type="submission" date="2018-10" db="UniProtKB">
        <authorList>
            <consortium name="EnsemblPlants"/>
        </authorList>
    </citation>
    <scope>IDENTIFICATION</scope>
</reference>
<feature type="domain" description="Nuclear pore complex NUP2/50/61" evidence="2">
    <location>
        <begin position="12"/>
        <end position="71"/>
    </location>
</feature>
<organism evidence="3">
    <name type="scientific">Triticum aestivum</name>
    <name type="common">Wheat</name>
    <dbReference type="NCBI Taxonomy" id="4565"/>
    <lineage>
        <taxon>Eukaryota</taxon>
        <taxon>Viridiplantae</taxon>
        <taxon>Streptophyta</taxon>
        <taxon>Embryophyta</taxon>
        <taxon>Tracheophyta</taxon>
        <taxon>Spermatophyta</taxon>
        <taxon>Magnoliopsida</taxon>
        <taxon>Liliopsida</taxon>
        <taxon>Poales</taxon>
        <taxon>Poaceae</taxon>
        <taxon>BOP clade</taxon>
        <taxon>Pooideae</taxon>
        <taxon>Triticodae</taxon>
        <taxon>Triticeae</taxon>
        <taxon>Triticinae</taxon>
        <taxon>Triticum</taxon>
    </lineage>
</organism>
<dbReference type="Gramene" id="TraesNOR7B03G04253610.2">
    <property type="protein sequence ID" value="TraesNOR7B03G04253610.2"/>
    <property type="gene ID" value="TraesNOR7B03G04253610"/>
</dbReference>
<dbReference type="KEGG" id="taes:123156939"/>